<name>A0A087AQG1_9BIFI</name>
<dbReference type="Proteomes" id="UP000029067">
    <property type="component" value="Unassembled WGS sequence"/>
</dbReference>
<dbReference type="OrthoDB" id="3240845at2"/>
<keyword evidence="1" id="KW-0812">Transmembrane</keyword>
<accession>A0A087AQG1</accession>
<gene>
    <name evidence="2" type="ORF">BCUN_0988</name>
</gene>
<organism evidence="2 3">
    <name type="scientific">Bifidobacterium cuniculi</name>
    <dbReference type="NCBI Taxonomy" id="1688"/>
    <lineage>
        <taxon>Bacteria</taxon>
        <taxon>Bacillati</taxon>
        <taxon>Actinomycetota</taxon>
        <taxon>Actinomycetes</taxon>
        <taxon>Bifidobacteriales</taxon>
        <taxon>Bifidobacteriaceae</taxon>
        <taxon>Bifidobacterium</taxon>
    </lineage>
</organism>
<sequence>MTEKIFDMFVAAEPFLLCILLLVGLAAAAGLVGLMVYALAYTLRAGLRELRRRKAPWRQDGLYAEMDDCDLGDVRWRRGNADDAPWRQSDLYVDGDDWELWAVQWRRTGGRIEVEYGVANWLPGQHGYRNDFIRVFQRGVGLEEEGDRVSRVLLKGAEVRFSQTFLARDDSTPVIQVDPSYME</sequence>
<keyword evidence="1" id="KW-0472">Membrane</keyword>
<evidence type="ECO:0000313" key="3">
    <source>
        <dbReference type="Proteomes" id="UP000029067"/>
    </source>
</evidence>
<dbReference type="STRING" id="1688.BCUN_0988"/>
<proteinExistence type="predicted"/>
<comment type="caution">
    <text evidence="2">The sequence shown here is derived from an EMBL/GenBank/DDBJ whole genome shotgun (WGS) entry which is preliminary data.</text>
</comment>
<evidence type="ECO:0000256" key="1">
    <source>
        <dbReference type="SAM" id="Phobius"/>
    </source>
</evidence>
<dbReference type="EMBL" id="JGYV01000017">
    <property type="protein sequence ID" value="KFI61011.1"/>
    <property type="molecule type" value="Genomic_DNA"/>
</dbReference>
<keyword evidence="1" id="KW-1133">Transmembrane helix</keyword>
<evidence type="ECO:0000313" key="2">
    <source>
        <dbReference type="EMBL" id="KFI61011.1"/>
    </source>
</evidence>
<protein>
    <submittedName>
        <fullName evidence="2">Uncharacterized protein</fullName>
    </submittedName>
</protein>
<feature type="transmembrane region" description="Helical" evidence="1">
    <location>
        <begin position="14"/>
        <end position="43"/>
    </location>
</feature>
<dbReference type="RefSeq" id="WP_051920971.1">
    <property type="nucleotide sequence ID" value="NZ_JGYV01000017.1"/>
</dbReference>
<keyword evidence="3" id="KW-1185">Reference proteome</keyword>
<reference evidence="2 3" key="1">
    <citation type="submission" date="2014-03" db="EMBL/GenBank/DDBJ databases">
        <title>Genomics of Bifidobacteria.</title>
        <authorList>
            <person name="Ventura M."/>
            <person name="Milani C."/>
            <person name="Lugli G.A."/>
        </authorList>
    </citation>
    <scope>NUCLEOTIDE SEQUENCE [LARGE SCALE GENOMIC DNA]</scope>
    <source>
        <strain evidence="2 3">LMG 10738</strain>
    </source>
</reference>
<dbReference type="AlphaFoldDB" id="A0A087AQG1"/>